<feature type="region of interest" description="Disordered" evidence="1">
    <location>
        <begin position="112"/>
        <end position="138"/>
    </location>
</feature>
<dbReference type="EMBL" id="OY731404">
    <property type="protein sequence ID" value="CAJ1969629.1"/>
    <property type="molecule type" value="Genomic_DNA"/>
</dbReference>
<proteinExistence type="predicted"/>
<organism evidence="2 3">
    <name type="scientific">Sphenostylis stenocarpa</name>
    <dbReference type="NCBI Taxonomy" id="92480"/>
    <lineage>
        <taxon>Eukaryota</taxon>
        <taxon>Viridiplantae</taxon>
        <taxon>Streptophyta</taxon>
        <taxon>Embryophyta</taxon>
        <taxon>Tracheophyta</taxon>
        <taxon>Spermatophyta</taxon>
        <taxon>Magnoliopsida</taxon>
        <taxon>eudicotyledons</taxon>
        <taxon>Gunneridae</taxon>
        <taxon>Pentapetalae</taxon>
        <taxon>rosids</taxon>
        <taxon>fabids</taxon>
        <taxon>Fabales</taxon>
        <taxon>Fabaceae</taxon>
        <taxon>Papilionoideae</taxon>
        <taxon>50 kb inversion clade</taxon>
        <taxon>NPAAA clade</taxon>
        <taxon>indigoferoid/millettioid clade</taxon>
        <taxon>Phaseoleae</taxon>
        <taxon>Sphenostylis</taxon>
    </lineage>
</organism>
<accession>A0AA86SQ32</accession>
<evidence type="ECO:0000313" key="3">
    <source>
        <dbReference type="Proteomes" id="UP001189624"/>
    </source>
</evidence>
<name>A0AA86SQ32_9FABA</name>
<keyword evidence="3" id="KW-1185">Reference proteome</keyword>
<feature type="compositionally biased region" description="Polar residues" evidence="1">
    <location>
        <begin position="112"/>
        <end position="129"/>
    </location>
</feature>
<dbReference type="Proteomes" id="UP001189624">
    <property type="component" value="Chromosome 7"/>
</dbReference>
<protein>
    <submittedName>
        <fullName evidence="2">Uncharacterized protein</fullName>
    </submittedName>
</protein>
<dbReference type="Gramene" id="rna-AYBTSS11_LOCUS22360">
    <property type="protein sequence ID" value="CAJ1969629.1"/>
    <property type="gene ID" value="gene-AYBTSS11_LOCUS22360"/>
</dbReference>
<evidence type="ECO:0000256" key="1">
    <source>
        <dbReference type="SAM" id="MobiDB-lite"/>
    </source>
</evidence>
<evidence type="ECO:0000313" key="2">
    <source>
        <dbReference type="EMBL" id="CAJ1969629.1"/>
    </source>
</evidence>
<sequence>MLVGAEERVSTYVHKKTVTLLGRRYENFPSYTSPNWPLCHFVSATPQHFKGHTSTRKHRHVSGKPSLNACEANALVVPETPRVRNCNKFTGSRRFPTEASYMAFQPLRGTSFSITNPNRNSEKIPQNCQQKRRKSKQF</sequence>
<dbReference type="AlphaFoldDB" id="A0AA86SQ32"/>
<gene>
    <name evidence="2" type="ORF">AYBTSS11_LOCUS22360</name>
</gene>
<reference evidence="2" key="1">
    <citation type="submission" date="2023-10" db="EMBL/GenBank/DDBJ databases">
        <authorList>
            <person name="Domelevo Entfellner J.-B."/>
        </authorList>
    </citation>
    <scope>NUCLEOTIDE SEQUENCE</scope>
</reference>